<dbReference type="InterPro" id="IPR036291">
    <property type="entry name" value="NAD(P)-bd_dom_sf"/>
</dbReference>
<dbReference type="Gene3D" id="3.90.25.10">
    <property type="entry name" value="UDP-galactose 4-epimerase, domain 1"/>
    <property type="match status" value="1"/>
</dbReference>
<organism evidence="3 4">
    <name type="scientific">Candidatus Harrisonbacteria bacterium CG10_big_fil_rev_8_21_14_0_10_38_8</name>
    <dbReference type="NCBI Taxonomy" id="1974582"/>
    <lineage>
        <taxon>Bacteria</taxon>
        <taxon>Candidatus Harrisoniibacteriota</taxon>
    </lineage>
</organism>
<dbReference type="Gene3D" id="3.40.50.720">
    <property type="entry name" value="NAD(P)-binding Rossmann-like Domain"/>
    <property type="match status" value="1"/>
</dbReference>
<evidence type="ECO:0000256" key="1">
    <source>
        <dbReference type="ARBA" id="ARBA00007637"/>
    </source>
</evidence>
<feature type="domain" description="NAD-dependent epimerase/dehydratase" evidence="2">
    <location>
        <begin position="7"/>
        <end position="248"/>
    </location>
</feature>
<evidence type="ECO:0000259" key="2">
    <source>
        <dbReference type="Pfam" id="PF01370"/>
    </source>
</evidence>
<dbReference type="PRINTS" id="PR01713">
    <property type="entry name" value="NUCEPIMERASE"/>
</dbReference>
<name>A0A2M6WKW0_9BACT</name>
<comment type="similarity">
    <text evidence="1">Belongs to the NAD(P)-dependent epimerase/dehydratase family.</text>
</comment>
<proteinExistence type="inferred from homology"/>
<dbReference type="EMBL" id="PFAY01000001">
    <property type="protein sequence ID" value="PIT93420.1"/>
    <property type="molecule type" value="Genomic_DNA"/>
</dbReference>
<dbReference type="InterPro" id="IPR001509">
    <property type="entry name" value="Epimerase_deHydtase"/>
</dbReference>
<dbReference type="AlphaFoldDB" id="A0A2M6WKW0"/>
<sequence>MNKPKAVLVTGCAGFIGSNFVKQFLVKFPSTQVVGVDDFSTGRRDAVSSTVVFYKGSILDEKLIKKIFSAHKIEYVFHFAALPRVSYSVEHPRETSEVNIIGTIALLEASRDNKVKRFIYSSSSSVYGGAKKLPTKESENLPDPKSPYAIQKYIGEPFCQIFSSLYNLDTVCLRYFNVFGPGQYGDSPYSTVISAWLESLYFPKKKKGFIEGSGTQSRDFCYIDNVVLANILAMESKKKLNGEVFNVGYSDMIKISFVKSLIEKYTGRKLVLEKRPSRIGDVKNTCADISKSKKILGYVPIVDFEEGLRRTIAWFDERVK</sequence>
<accession>A0A2M6WKW0</accession>
<evidence type="ECO:0000313" key="3">
    <source>
        <dbReference type="EMBL" id="PIT93420.1"/>
    </source>
</evidence>
<reference evidence="4" key="1">
    <citation type="submission" date="2017-09" db="EMBL/GenBank/DDBJ databases">
        <title>Depth-based differentiation of microbial function through sediment-hosted aquifers and enrichment of novel symbionts in the deep terrestrial subsurface.</title>
        <authorList>
            <person name="Probst A.J."/>
            <person name="Ladd B."/>
            <person name="Jarett J.K."/>
            <person name="Geller-Mcgrath D.E."/>
            <person name="Sieber C.M.K."/>
            <person name="Emerson J.B."/>
            <person name="Anantharaman K."/>
            <person name="Thomas B.C."/>
            <person name="Malmstrom R."/>
            <person name="Stieglmeier M."/>
            <person name="Klingl A."/>
            <person name="Woyke T."/>
            <person name="Ryan C.M."/>
            <person name="Banfield J.F."/>
        </authorList>
    </citation>
    <scope>NUCLEOTIDE SEQUENCE [LARGE SCALE GENOMIC DNA]</scope>
</reference>
<gene>
    <name evidence="3" type="ORF">COU06_00060</name>
</gene>
<dbReference type="Proteomes" id="UP000229112">
    <property type="component" value="Unassembled WGS sequence"/>
</dbReference>
<protein>
    <submittedName>
        <fullName evidence="3">LPS biosynthesis protein WbpP</fullName>
    </submittedName>
</protein>
<dbReference type="PANTHER" id="PTHR43000">
    <property type="entry name" value="DTDP-D-GLUCOSE 4,6-DEHYDRATASE-RELATED"/>
    <property type="match status" value="1"/>
</dbReference>
<dbReference type="SUPFAM" id="SSF51735">
    <property type="entry name" value="NAD(P)-binding Rossmann-fold domains"/>
    <property type="match status" value="1"/>
</dbReference>
<dbReference type="Pfam" id="PF01370">
    <property type="entry name" value="Epimerase"/>
    <property type="match status" value="1"/>
</dbReference>
<evidence type="ECO:0000313" key="4">
    <source>
        <dbReference type="Proteomes" id="UP000229112"/>
    </source>
</evidence>
<comment type="caution">
    <text evidence="3">The sequence shown here is derived from an EMBL/GenBank/DDBJ whole genome shotgun (WGS) entry which is preliminary data.</text>
</comment>